<dbReference type="AlphaFoldDB" id="A0AAV2B796"/>
<dbReference type="EMBL" id="CAXIEN010000294">
    <property type="protein sequence ID" value="CAL1291864.1"/>
    <property type="molecule type" value="Genomic_DNA"/>
</dbReference>
<accession>A0AAV2B796</accession>
<evidence type="ECO:0000313" key="2">
    <source>
        <dbReference type="Proteomes" id="UP001497382"/>
    </source>
</evidence>
<comment type="caution">
    <text evidence="1">The sequence shown here is derived from an EMBL/GenBank/DDBJ whole genome shotgun (WGS) entry which is preliminary data.</text>
</comment>
<organism evidence="1 2">
    <name type="scientific">Larinioides sclopetarius</name>
    <dbReference type="NCBI Taxonomy" id="280406"/>
    <lineage>
        <taxon>Eukaryota</taxon>
        <taxon>Metazoa</taxon>
        <taxon>Ecdysozoa</taxon>
        <taxon>Arthropoda</taxon>
        <taxon>Chelicerata</taxon>
        <taxon>Arachnida</taxon>
        <taxon>Araneae</taxon>
        <taxon>Araneomorphae</taxon>
        <taxon>Entelegynae</taxon>
        <taxon>Araneoidea</taxon>
        <taxon>Araneidae</taxon>
        <taxon>Larinioides</taxon>
    </lineage>
</organism>
<gene>
    <name evidence="1" type="ORF">LARSCL_LOCUS17321</name>
</gene>
<keyword evidence="2" id="KW-1185">Reference proteome</keyword>
<evidence type="ECO:0000313" key="1">
    <source>
        <dbReference type="EMBL" id="CAL1291864.1"/>
    </source>
</evidence>
<proteinExistence type="predicted"/>
<dbReference type="Proteomes" id="UP001497382">
    <property type="component" value="Unassembled WGS sequence"/>
</dbReference>
<protein>
    <submittedName>
        <fullName evidence="1">Uncharacterized protein</fullName>
    </submittedName>
</protein>
<sequence length="96" mass="11246">MDLMQWVRETSLPNLKFVVKRTRHLWSRAGQEIAKVPSYRSFKILWISEMWWLSSCNSSMNARNIKTLSAEPDCSLLPYATSLINLPALQKWICRC</sequence>
<name>A0AAV2B796_9ARAC</name>
<reference evidence="1 2" key="1">
    <citation type="submission" date="2024-04" db="EMBL/GenBank/DDBJ databases">
        <authorList>
            <person name="Rising A."/>
            <person name="Reimegard J."/>
            <person name="Sonavane S."/>
            <person name="Akerstrom W."/>
            <person name="Nylinder S."/>
            <person name="Hedman E."/>
            <person name="Kallberg Y."/>
        </authorList>
    </citation>
    <scope>NUCLEOTIDE SEQUENCE [LARGE SCALE GENOMIC DNA]</scope>
</reference>